<reference evidence="1 2" key="1">
    <citation type="submission" date="2013-07" db="EMBL/GenBank/DDBJ databases">
        <title>Genome sequence of Salmonella bongori N268-08 - a rare clinical isolate.</title>
        <authorList>
            <person name="Marti R."/>
            <person name="Hagens S."/>
            <person name="Loessner M.J."/>
            <person name="Klumpp J."/>
        </authorList>
    </citation>
    <scope>NUCLEOTIDE SEQUENCE [LARGE SCALE GENOMIC DNA]</scope>
    <source>
        <strain evidence="1 2">N268-08</strain>
    </source>
</reference>
<dbReference type="Proteomes" id="UP000015042">
    <property type="component" value="Chromosome"/>
</dbReference>
<accession>S5NEJ7</accession>
<dbReference type="EMBL" id="CP006608">
    <property type="protein sequence ID" value="AGR61035.1"/>
    <property type="molecule type" value="Genomic_DNA"/>
</dbReference>
<dbReference type="AlphaFoldDB" id="S5NEJ7"/>
<dbReference type="PATRIC" id="fig|1197719.3.peg.3841"/>
<evidence type="ECO:0000313" key="1">
    <source>
        <dbReference type="EMBL" id="AGR61035.1"/>
    </source>
</evidence>
<organism evidence="1 2">
    <name type="scientific">Salmonella bongori N268-08</name>
    <dbReference type="NCBI Taxonomy" id="1197719"/>
    <lineage>
        <taxon>Bacteria</taxon>
        <taxon>Pseudomonadati</taxon>
        <taxon>Pseudomonadota</taxon>
        <taxon>Gammaproteobacteria</taxon>
        <taxon>Enterobacterales</taxon>
        <taxon>Enterobacteriaceae</taxon>
        <taxon>Salmonella</taxon>
    </lineage>
</organism>
<evidence type="ECO:0000313" key="2">
    <source>
        <dbReference type="Proteomes" id="UP000015042"/>
    </source>
</evidence>
<sequence length="43" mass="5193">MILFYFKIYAGNFLLVDEGIQRSEQIQVERPDIRFHDMYALVL</sequence>
<gene>
    <name evidence="1" type="ORF">A464_3851</name>
</gene>
<dbReference type="KEGG" id="sbz:A464_3851"/>
<protein>
    <submittedName>
        <fullName evidence="1">Uncharacterized protein</fullName>
    </submittedName>
</protein>
<dbReference type="HOGENOM" id="CLU_3239267_0_0_6"/>
<proteinExistence type="predicted"/>
<name>S5NEJ7_SALBN</name>